<evidence type="ECO:0000313" key="2">
    <source>
        <dbReference type="Proteomes" id="UP000013827"/>
    </source>
</evidence>
<dbReference type="HOGENOM" id="CLU_668069_0_0_1"/>
<dbReference type="EnsemblProtists" id="EOD08898">
    <property type="protein sequence ID" value="EOD08898"/>
    <property type="gene ID" value="EMIHUDRAFT_248918"/>
</dbReference>
<protein>
    <recommendedName>
        <fullName evidence="3">RNase H type-1 domain-containing protein</fullName>
    </recommendedName>
</protein>
<proteinExistence type="predicted"/>
<organism evidence="1 2">
    <name type="scientific">Emiliania huxleyi (strain CCMP1516)</name>
    <dbReference type="NCBI Taxonomy" id="280463"/>
    <lineage>
        <taxon>Eukaryota</taxon>
        <taxon>Haptista</taxon>
        <taxon>Haptophyta</taxon>
        <taxon>Prymnesiophyceae</taxon>
        <taxon>Isochrysidales</taxon>
        <taxon>Noelaerhabdaceae</taxon>
        <taxon>Emiliania</taxon>
    </lineage>
</organism>
<name>A0A0D3ICB3_EMIH1</name>
<evidence type="ECO:0000313" key="1">
    <source>
        <dbReference type="EnsemblProtists" id="EOD08898"/>
    </source>
</evidence>
<dbReference type="RefSeq" id="XP_005761327.1">
    <property type="nucleotide sequence ID" value="XM_005761270.1"/>
</dbReference>
<reference evidence="2" key="1">
    <citation type="journal article" date="2013" name="Nature">
        <title>Pan genome of the phytoplankton Emiliania underpins its global distribution.</title>
        <authorList>
            <person name="Read B.A."/>
            <person name="Kegel J."/>
            <person name="Klute M.J."/>
            <person name="Kuo A."/>
            <person name="Lefebvre S.C."/>
            <person name="Maumus F."/>
            <person name="Mayer C."/>
            <person name="Miller J."/>
            <person name="Monier A."/>
            <person name="Salamov A."/>
            <person name="Young J."/>
            <person name="Aguilar M."/>
            <person name="Claverie J.M."/>
            <person name="Frickenhaus S."/>
            <person name="Gonzalez K."/>
            <person name="Herman E.K."/>
            <person name="Lin Y.C."/>
            <person name="Napier J."/>
            <person name="Ogata H."/>
            <person name="Sarno A.F."/>
            <person name="Shmutz J."/>
            <person name="Schroeder D."/>
            <person name="de Vargas C."/>
            <person name="Verret F."/>
            <person name="von Dassow P."/>
            <person name="Valentin K."/>
            <person name="Van de Peer Y."/>
            <person name="Wheeler G."/>
            <person name="Dacks J.B."/>
            <person name="Delwiche C.F."/>
            <person name="Dyhrman S.T."/>
            <person name="Glockner G."/>
            <person name="John U."/>
            <person name="Richards T."/>
            <person name="Worden A.Z."/>
            <person name="Zhang X."/>
            <person name="Grigoriev I.V."/>
            <person name="Allen A.E."/>
            <person name="Bidle K."/>
            <person name="Borodovsky M."/>
            <person name="Bowler C."/>
            <person name="Brownlee C."/>
            <person name="Cock J.M."/>
            <person name="Elias M."/>
            <person name="Gladyshev V.N."/>
            <person name="Groth M."/>
            <person name="Guda C."/>
            <person name="Hadaegh A."/>
            <person name="Iglesias-Rodriguez M.D."/>
            <person name="Jenkins J."/>
            <person name="Jones B.M."/>
            <person name="Lawson T."/>
            <person name="Leese F."/>
            <person name="Lindquist E."/>
            <person name="Lobanov A."/>
            <person name="Lomsadze A."/>
            <person name="Malik S.B."/>
            <person name="Marsh M.E."/>
            <person name="Mackinder L."/>
            <person name="Mock T."/>
            <person name="Mueller-Roeber B."/>
            <person name="Pagarete A."/>
            <person name="Parker M."/>
            <person name="Probert I."/>
            <person name="Quesneville H."/>
            <person name="Raines C."/>
            <person name="Rensing S.A."/>
            <person name="Riano-Pachon D.M."/>
            <person name="Richier S."/>
            <person name="Rokitta S."/>
            <person name="Shiraiwa Y."/>
            <person name="Soanes D.M."/>
            <person name="van der Giezen M."/>
            <person name="Wahlund T.M."/>
            <person name="Williams B."/>
            <person name="Wilson W."/>
            <person name="Wolfe G."/>
            <person name="Wurch L.L."/>
        </authorList>
    </citation>
    <scope>NUCLEOTIDE SEQUENCE</scope>
</reference>
<dbReference type="GO" id="GO:0003676">
    <property type="term" value="F:nucleic acid binding"/>
    <property type="evidence" value="ECO:0007669"/>
    <property type="project" value="InterPro"/>
</dbReference>
<dbReference type="Gene3D" id="3.30.420.10">
    <property type="entry name" value="Ribonuclease H-like superfamily/Ribonuclease H"/>
    <property type="match status" value="1"/>
</dbReference>
<dbReference type="GeneID" id="17255049"/>
<sequence>MLTRDRHTMGEPGAVGTLYDEAYKRLNAEVARICLALHRARPFAHLAATDGGRDMPNKWVGDRFVPRPVVSYGVYEGPARFGRPVEGSGQLEGGDDELRLAFGQGLWGGRLPDDWQVIDAEMYAVLAYLRKMATAEDAADRRCLVLSDCKPALQQIEAAYRKGSLEGLREWEGYADLESVTFLWVPSHAGCASNAYADAAATAYMGASEIEDATAVIREAGLTAGSHTAGVTGPLWSDVVRGTTRHKWDKRQRIKDQHGEREIEFADVDDHNVVTKTVMGARVRQQAGVPHGAHHERIMRGEAGKETPGAATRSELRGCLVCKAARDAARRAALKRDPLCPVARNAAQQWTEEDENPPRATMAHLLSGACLGNREQARWFLRVARAQTGTAISKGSLARNPISIIRPAGCAS</sequence>
<dbReference type="InterPro" id="IPR036397">
    <property type="entry name" value="RNaseH_sf"/>
</dbReference>
<reference evidence="1" key="2">
    <citation type="submission" date="2024-10" db="UniProtKB">
        <authorList>
            <consortium name="EnsemblProtists"/>
        </authorList>
    </citation>
    <scope>IDENTIFICATION</scope>
</reference>
<keyword evidence="2" id="KW-1185">Reference proteome</keyword>
<dbReference type="Proteomes" id="UP000013827">
    <property type="component" value="Unassembled WGS sequence"/>
</dbReference>
<dbReference type="SUPFAM" id="SSF53098">
    <property type="entry name" value="Ribonuclease H-like"/>
    <property type="match status" value="1"/>
</dbReference>
<dbReference type="PaxDb" id="2903-EOD08898"/>
<accession>A0A0D3ICB3</accession>
<evidence type="ECO:0008006" key="3">
    <source>
        <dbReference type="Google" id="ProtNLM"/>
    </source>
</evidence>
<dbReference type="KEGG" id="ehx:EMIHUDRAFT_248918"/>
<dbReference type="AlphaFoldDB" id="A0A0D3ICB3"/>
<dbReference type="InterPro" id="IPR012337">
    <property type="entry name" value="RNaseH-like_sf"/>
</dbReference>